<dbReference type="OrthoDB" id="6612291at2759"/>
<reference evidence="10" key="1">
    <citation type="submission" date="2022-07" db="EMBL/GenBank/DDBJ databases">
        <authorList>
            <person name="Trinca V."/>
            <person name="Uliana J.V.C."/>
            <person name="Torres T.T."/>
            <person name="Ward R.J."/>
            <person name="Monesi N."/>
        </authorList>
    </citation>
    <scope>NUCLEOTIDE SEQUENCE</scope>
    <source>
        <strain evidence="10">HSMRA1968</strain>
        <tissue evidence="10">Whole embryos</tissue>
    </source>
</reference>
<keyword evidence="6 8" id="KW-1133">Transmembrane helix</keyword>
<feature type="transmembrane region" description="Helical" evidence="8">
    <location>
        <begin position="407"/>
        <end position="425"/>
    </location>
</feature>
<comment type="subcellular location">
    <subcellularLocation>
        <location evidence="1">Cell membrane</location>
        <topology evidence="1">Multi-pass membrane protein</topology>
    </subcellularLocation>
</comment>
<keyword evidence="5 8" id="KW-0812">Transmembrane</keyword>
<evidence type="ECO:0000256" key="8">
    <source>
        <dbReference type="SAM" id="Phobius"/>
    </source>
</evidence>
<feature type="transmembrane region" description="Helical" evidence="8">
    <location>
        <begin position="338"/>
        <end position="360"/>
    </location>
</feature>
<evidence type="ECO:0000256" key="1">
    <source>
        <dbReference type="ARBA" id="ARBA00004651"/>
    </source>
</evidence>
<dbReference type="GO" id="GO:0005886">
    <property type="term" value="C:plasma membrane"/>
    <property type="evidence" value="ECO:0007669"/>
    <property type="project" value="UniProtKB-SubCell"/>
</dbReference>
<dbReference type="FunFam" id="1.20.1250.20:FF:000218">
    <property type="entry name" value="facilitated trehalose transporter Tret1"/>
    <property type="match status" value="1"/>
</dbReference>
<evidence type="ECO:0000256" key="4">
    <source>
        <dbReference type="ARBA" id="ARBA00022597"/>
    </source>
</evidence>
<dbReference type="Gene3D" id="1.20.1250.20">
    <property type="entry name" value="MFS general substrate transporter like domains"/>
    <property type="match status" value="1"/>
</dbReference>
<keyword evidence="4" id="KW-0762">Sugar transport</keyword>
<dbReference type="InterPro" id="IPR036259">
    <property type="entry name" value="MFS_trans_sf"/>
</dbReference>
<dbReference type="AlphaFoldDB" id="A0A9Q0NHS0"/>
<dbReference type="Proteomes" id="UP001151699">
    <property type="component" value="Chromosome A"/>
</dbReference>
<evidence type="ECO:0000259" key="9">
    <source>
        <dbReference type="PROSITE" id="PS50850"/>
    </source>
</evidence>
<proteinExistence type="predicted"/>
<protein>
    <submittedName>
        <fullName evidence="10">Facilitated trehalose transporter Tret1</fullName>
    </submittedName>
</protein>
<keyword evidence="7 8" id="KW-0472">Membrane</keyword>
<evidence type="ECO:0000313" key="11">
    <source>
        <dbReference type="Proteomes" id="UP001151699"/>
    </source>
</evidence>
<feature type="domain" description="Major facilitator superfamily (MFS) profile" evidence="9">
    <location>
        <begin position="1"/>
        <end position="463"/>
    </location>
</feature>
<sequence length="487" mass="53987">MITKELNNNISETEKRSFREVKYQFLAACCDLANIVVMGQGCAIGWLSPTLPILQSDDSPLESGKLTIEEASWVGSISSIGSIVGTIYFGLVSIYVGCKNTLVLCALPVTTFWIFVIFASNAWHLCAGRFIQGLTAGAFLCVQLYLADIADERIRGILGTLLTLSVNIGILIGYIGGTFLDYRTVPYVMMTFPILFIFLFLLMPNTPQYYIKSHRFTEAEKSLRFYRNCKSKYSKTDEEIQKELCLMSAIAKQNEVAGRPKLSDFFNLPTMKVMLIGPTLMAVSQFSGSYVLTNFAVTIFQRSGSNYSPHTSSIVFGCLQIAGTYVTTLFIDRFGRKVLLIISGSGCAVGLTLMGIFSYLFECGVDVSALNWIPVVSLSFVIFIASIGLIPIPYVIIAEVLPQKIRIIGTTICTTTVSIWAAIILNRFPYILLHLELYGCMWLFASVSIFGLVFTVFFVPETRGKKLDVLIDDIECNKNNQKIATIC</sequence>
<dbReference type="EMBL" id="WJQU01000001">
    <property type="protein sequence ID" value="KAJ6649969.1"/>
    <property type="molecule type" value="Genomic_DNA"/>
</dbReference>
<feature type="transmembrane region" description="Helical" evidence="8">
    <location>
        <begin position="73"/>
        <end position="95"/>
    </location>
</feature>
<dbReference type="GO" id="GO:0022857">
    <property type="term" value="F:transmembrane transporter activity"/>
    <property type="evidence" value="ECO:0007669"/>
    <property type="project" value="InterPro"/>
</dbReference>
<feature type="transmembrane region" description="Helical" evidence="8">
    <location>
        <begin position="431"/>
        <end position="459"/>
    </location>
</feature>
<feature type="transmembrane region" description="Helical" evidence="8">
    <location>
        <begin position="25"/>
        <end position="47"/>
    </location>
</feature>
<organism evidence="10 11">
    <name type="scientific">Pseudolycoriella hygida</name>
    <dbReference type="NCBI Taxonomy" id="35572"/>
    <lineage>
        <taxon>Eukaryota</taxon>
        <taxon>Metazoa</taxon>
        <taxon>Ecdysozoa</taxon>
        <taxon>Arthropoda</taxon>
        <taxon>Hexapoda</taxon>
        <taxon>Insecta</taxon>
        <taxon>Pterygota</taxon>
        <taxon>Neoptera</taxon>
        <taxon>Endopterygota</taxon>
        <taxon>Diptera</taxon>
        <taxon>Nematocera</taxon>
        <taxon>Sciaroidea</taxon>
        <taxon>Sciaridae</taxon>
        <taxon>Pseudolycoriella</taxon>
    </lineage>
</organism>
<evidence type="ECO:0000313" key="10">
    <source>
        <dbReference type="EMBL" id="KAJ6649969.1"/>
    </source>
</evidence>
<feature type="transmembrane region" description="Helical" evidence="8">
    <location>
        <begin position="158"/>
        <end position="179"/>
    </location>
</feature>
<keyword evidence="11" id="KW-1185">Reference proteome</keyword>
<evidence type="ECO:0000256" key="6">
    <source>
        <dbReference type="ARBA" id="ARBA00022989"/>
    </source>
</evidence>
<keyword evidence="2" id="KW-0813">Transport</keyword>
<dbReference type="PANTHER" id="PTHR48021:SF33">
    <property type="entry name" value="AT22075P-RELATED"/>
    <property type="match status" value="1"/>
</dbReference>
<dbReference type="InterPro" id="IPR020846">
    <property type="entry name" value="MFS_dom"/>
</dbReference>
<feature type="transmembrane region" description="Helical" evidence="8">
    <location>
        <begin position="372"/>
        <end position="395"/>
    </location>
</feature>
<feature type="transmembrane region" description="Helical" evidence="8">
    <location>
        <begin position="185"/>
        <end position="203"/>
    </location>
</feature>
<dbReference type="Pfam" id="PF00083">
    <property type="entry name" value="Sugar_tr"/>
    <property type="match status" value="1"/>
</dbReference>
<dbReference type="InterPro" id="IPR050549">
    <property type="entry name" value="MFS_Trehalose_Transporter"/>
</dbReference>
<dbReference type="InterPro" id="IPR005828">
    <property type="entry name" value="MFS_sugar_transport-like"/>
</dbReference>
<name>A0A9Q0NHS0_9DIPT</name>
<feature type="transmembrane region" description="Helical" evidence="8">
    <location>
        <begin position="312"/>
        <end position="331"/>
    </location>
</feature>
<feature type="transmembrane region" description="Helical" evidence="8">
    <location>
        <begin position="102"/>
        <end position="123"/>
    </location>
</feature>
<evidence type="ECO:0000256" key="7">
    <source>
        <dbReference type="ARBA" id="ARBA00023136"/>
    </source>
</evidence>
<feature type="transmembrane region" description="Helical" evidence="8">
    <location>
        <begin position="273"/>
        <end position="292"/>
    </location>
</feature>
<feature type="transmembrane region" description="Helical" evidence="8">
    <location>
        <begin position="129"/>
        <end position="146"/>
    </location>
</feature>
<gene>
    <name evidence="10" type="primary">Tret1_35</name>
    <name evidence="10" type="ORF">Bhyg_05212</name>
</gene>
<evidence type="ECO:0000256" key="3">
    <source>
        <dbReference type="ARBA" id="ARBA00022475"/>
    </source>
</evidence>
<accession>A0A9Q0NHS0</accession>
<dbReference type="PANTHER" id="PTHR48021">
    <property type="match status" value="1"/>
</dbReference>
<comment type="caution">
    <text evidence="10">The sequence shown here is derived from an EMBL/GenBank/DDBJ whole genome shotgun (WGS) entry which is preliminary data.</text>
</comment>
<keyword evidence="3" id="KW-1003">Cell membrane</keyword>
<evidence type="ECO:0000256" key="5">
    <source>
        <dbReference type="ARBA" id="ARBA00022692"/>
    </source>
</evidence>
<evidence type="ECO:0000256" key="2">
    <source>
        <dbReference type="ARBA" id="ARBA00022448"/>
    </source>
</evidence>
<dbReference type="SUPFAM" id="SSF103473">
    <property type="entry name" value="MFS general substrate transporter"/>
    <property type="match status" value="1"/>
</dbReference>
<dbReference type="PROSITE" id="PS50850">
    <property type="entry name" value="MFS"/>
    <property type="match status" value="1"/>
</dbReference>